<dbReference type="Proteomes" id="UP001234202">
    <property type="component" value="Unassembled WGS sequence"/>
</dbReference>
<reference evidence="1" key="1">
    <citation type="submission" date="2023-04" db="EMBL/GenBank/DDBJ databases">
        <title>Draft Genome sequencing of Naganishia species isolated from polar environments using Oxford Nanopore Technology.</title>
        <authorList>
            <person name="Leo P."/>
            <person name="Venkateswaran K."/>
        </authorList>
    </citation>
    <scope>NUCLEOTIDE SEQUENCE</scope>
    <source>
        <strain evidence="1">DBVPG 5303</strain>
    </source>
</reference>
<sequence length="345" mass="39154">MGKPETMRVRGVDASDCLDFSGETIYGDFRDALVKDGFVVIKAIDPKKAAEHADNFHKYMEGFGFGYKKDDPSTWKTENLPVISEKGSELLETAGLIMHYGVSHEDWVWKVRCEPGVVGAFEKVYGTDDLIVSFDVVNVQWPHRKDAPPNKRWAHQDQDPERPGFRCLQGLVNLNENGPDDGGLVVMRGGHKISEEYHDTFRDEERIWQWTNEWYGYKDTGLAWLKERGYEFEKVDAGPGDLILWDSRVPHYNVAPKGDHVRMAVYTCYAPANTATQEDLIKKKEAFDAGIGSSHWPQCLQSVKWTATRPDGTVCPANRDGPKERPQLNEREFKLTGIPYIRASA</sequence>
<protein>
    <submittedName>
        <fullName evidence="1">Uncharacterized protein</fullName>
    </submittedName>
</protein>
<name>A0ACC2X2V8_9TREE</name>
<organism evidence="1 2">
    <name type="scientific">Naganishia onofrii</name>
    <dbReference type="NCBI Taxonomy" id="1851511"/>
    <lineage>
        <taxon>Eukaryota</taxon>
        <taxon>Fungi</taxon>
        <taxon>Dikarya</taxon>
        <taxon>Basidiomycota</taxon>
        <taxon>Agaricomycotina</taxon>
        <taxon>Tremellomycetes</taxon>
        <taxon>Filobasidiales</taxon>
        <taxon>Filobasidiaceae</taxon>
        <taxon>Naganishia</taxon>
    </lineage>
</organism>
<proteinExistence type="predicted"/>
<comment type="caution">
    <text evidence="1">The sequence shown here is derived from an EMBL/GenBank/DDBJ whole genome shotgun (WGS) entry which is preliminary data.</text>
</comment>
<evidence type="ECO:0000313" key="2">
    <source>
        <dbReference type="Proteomes" id="UP001234202"/>
    </source>
</evidence>
<accession>A0ACC2X2V8</accession>
<dbReference type="EMBL" id="JASBWV010000029">
    <property type="protein sequence ID" value="KAJ9118358.1"/>
    <property type="molecule type" value="Genomic_DNA"/>
</dbReference>
<evidence type="ECO:0000313" key="1">
    <source>
        <dbReference type="EMBL" id="KAJ9118358.1"/>
    </source>
</evidence>
<gene>
    <name evidence="1" type="ORF">QFC24_006186</name>
</gene>
<keyword evidence="2" id="KW-1185">Reference proteome</keyword>